<dbReference type="AlphaFoldDB" id="A0A7J8TJ97"/>
<protein>
    <submittedName>
        <fullName evidence="1">Uncharacterized protein</fullName>
    </submittedName>
</protein>
<evidence type="ECO:0000313" key="1">
    <source>
        <dbReference type="EMBL" id="MBA0638193.1"/>
    </source>
</evidence>
<dbReference type="EMBL" id="JABFAC010250099">
    <property type="protein sequence ID" value="MBA0638193.1"/>
    <property type="molecule type" value="Genomic_DNA"/>
</dbReference>
<sequence length="31" mass="3517">MAIYIIAVIYLTCRKNIVVTYVEPQTDEAAD</sequence>
<organism evidence="1 2">
    <name type="scientific">Gossypium davidsonii</name>
    <name type="common">Davidson's cotton</name>
    <name type="synonym">Gossypium klotzschianum subsp. davidsonii</name>
    <dbReference type="NCBI Taxonomy" id="34287"/>
    <lineage>
        <taxon>Eukaryota</taxon>
        <taxon>Viridiplantae</taxon>
        <taxon>Streptophyta</taxon>
        <taxon>Embryophyta</taxon>
        <taxon>Tracheophyta</taxon>
        <taxon>Spermatophyta</taxon>
        <taxon>Magnoliopsida</taxon>
        <taxon>eudicotyledons</taxon>
        <taxon>Gunneridae</taxon>
        <taxon>Pentapetalae</taxon>
        <taxon>rosids</taxon>
        <taxon>malvids</taxon>
        <taxon>Malvales</taxon>
        <taxon>Malvaceae</taxon>
        <taxon>Malvoideae</taxon>
        <taxon>Gossypium</taxon>
    </lineage>
</organism>
<keyword evidence="2" id="KW-1185">Reference proteome</keyword>
<dbReference type="Proteomes" id="UP000593561">
    <property type="component" value="Unassembled WGS sequence"/>
</dbReference>
<name>A0A7J8TJ97_GOSDV</name>
<comment type="caution">
    <text evidence="1">The sequence shown here is derived from an EMBL/GenBank/DDBJ whole genome shotgun (WGS) entry which is preliminary data.</text>
</comment>
<gene>
    <name evidence="1" type="ORF">Godav_029657</name>
</gene>
<feature type="non-terminal residue" evidence="1">
    <location>
        <position position="31"/>
    </location>
</feature>
<accession>A0A7J8TJ97</accession>
<reference evidence="1 2" key="1">
    <citation type="journal article" date="2019" name="Genome Biol. Evol.">
        <title>Insights into the evolution of the New World diploid cottons (Gossypium, subgenus Houzingenia) based on genome sequencing.</title>
        <authorList>
            <person name="Grover C.E."/>
            <person name="Arick M.A. 2nd"/>
            <person name="Thrash A."/>
            <person name="Conover J.L."/>
            <person name="Sanders W.S."/>
            <person name="Peterson D.G."/>
            <person name="Frelichowski J.E."/>
            <person name="Scheffler J.A."/>
            <person name="Scheffler B.E."/>
            <person name="Wendel J.F."/>
        </authorList>
    </citation>
    <scope>NUCLEOTIDE SEQUENCE [LARGE SCALE GENOMIC DNA]</scope>
    <source>
        <strain evidence="1">27</strain>
        <tissue evidence="1">Leaf</tissue>
    </source>
</reference>
<evidence type="ECO:0000313" key="2">
    <source>
        <dbReference type="Proteomes" id="UP000593561"/>
    </source>
</evidence>
<proteinExistence type="predicted"/>